<dbReference type="AlphaFoldDB" id="A0AAP6CTS5"/>
<name>A0AAP6CTS5_9BACT</name>
<feature type="transmembrane region" description="Helical" evidence="1">
    <location>
        <begin position="18"/>
        <end position="39"/>
    </location>
</feature>
<evidence type="ECO:0000313" key="3">
    <source>
        <dbReference type="Proteomes" id="UP001281096"/>
    </source>
</evidence>
<sequence length="222" mass="26055">MQIFLNSLDFEEIKKMPLINIVLYSTVGLLFLILIFFIFKRLFEKNPEKISQQKLISVEKFTIDALEIINASADVKVMTNLLLKNRFSKLNYSVLPGLIVNESNLFFVSNIINYQVGVDKIIIDENISFLKKGKILKQNYFSKSQFESLFKFLDKKFSNSKIVILVDDRIDFSQIDNKTRFEIWSQGEIIKKLRQNSQKIYVPKKIIDYFSSINHFIKEKNA</sequence>
<evidence type="ECO:0000256" key="1">
    <source>
        <dbReference type="SAM" id="Phobius"/>
    </source>
</evidence>
<accession>A0AAP6CTS5</accession>
<dbReference type="Proteomes" id="UP001281096">
    <property type="component" value="Unassembled WGS sequence"/>
</dbReference>
<keyword evidence="1" id="KW-0472">Membrane</keyword>
<gene>
    <name evidence="2" type="ORF">R7V46_03150</name>
</gene>
<dbReference type="RefSeq" id="WP_318043158.1">
    <property type="nucleotide sequence ID" value="NZ_JAWPET010000022.1"/>
</dbReference>
<protein>
    <submittedName>
        <fullName evidence="2">Uncharacterized protein</fullName>
    </submittedName>
</protein>
<evidence type="ECO:0000313" key="2">
    <source>
        <dbReference type="EMBL" id="MDW2852888.1"/>
    </source>
</evidence>
<reference evidence="2" key="1">
    <citation type="submission" date="2023-10" db="EMBL/GenBank/DDBJ databases">
        <title>Genome sequences of Mycoplasma ovipneumoniae isolated from goats.</title>
        <authorList>
            <person name="Spergser J."/>
        </authorList>
    </citation>
    <scope>NUCLEOTIDE SEQUENCE</scope>
    <source>
        <strain evidence="2">2167_2</strain>
    </source>
</reference>
<comment type="caution">
    <text evidence="2">The sequence shown here is derived from an EMBL/GenBank/DDBJ whole genome shotgun (WGS) entry which is preliminary data.</text>
</comment>
<organism evidence="2 3">
    <name type="scientific">Mesomycoplasma ovipneumoniae</name>
    <dbReference type="NCBI Taxonomy" id="29562"/>
    <lineage>
        <taxon>Bacteria</taxon>
        <taxon>Bacillati</taxon>
        <taxon>Mycoplasmatota</taxon>
        <taxon>Mycoplasmoidales</taxon>
        <taxon>Metamycoplasmataceae</taxon>
        <taxon>Mesomycoplasma</taxon>
    </lineage>
</organism>
<dbReference type="EMBL" id="JAWPET010000022">
    <property type="protein sequence ID" value="MDW2852888.1"/>
    <property type="molecule type" value="Genomic_DNA"/>
</dbReference>
<proteinExistence type="predicted"/>
<keyword evidence="1" id="KW-1133">Transmembrane helix</keyword>
<keyword evidence="1" id="KW-0812">Transmembrane</keyword>